<evidence type="ECO:0000256" key="1">
    <source>
        <dbReference type="SAM" id="MobiDB-lite"/>
    </source>
</evidence>
<dbReference type="EMBL" id="CAJOBJ010083786">
    <property type="protein sequence ID" value="CAF4512153.1"/>
    <property type="molecule type" value="Genomic_DNA"/>
</dbReference>
<protein>
    <submittedName>
        <fullName evidence="3">Uncharacterized protein</fullName>
    </submittedName>
</protein>
<dbReference type="Proteomes" id="UP000681967">
    <property type="component" value="Unassembled WGS sequence"/>
</dbReference>
<proteinExistence type="predicted"/>
<accession>A0A8S2XSC1</accession>
<dbReference type="Proteomes" id="UP000681720">
    <property type="component" value="Unassembled WGS sequence"/>
</dbReference>
<evidence type="ECO:0000313" key="4">
    <source>
        <dbReference type="Proteomes" id="UP000681720"/>
    </source>
</evidence>
<feature type="region of interest" description="Disordered" evidence="1">
    <location>
        <begin position="1"/>
        <end position="81"/>
    </location>
</feature>
<feature type="compositionally biased region" description="Low complexity" evidence="1">
    <location>
        <begin position="36"/>
        <end position="46"/>
    </location>
</feature>
<feature type="compositionally biased region" description="Polar residues" evidence="1">
    <location>
        <begin position="72"/>
        <end position="81"/>
    </location>
</feature>
<comment type="caution">
    <text evidence="3">The sequence shown here is derived from an EMBL/GenBank/DDBJ whole genome shotgun (WGS) entry which is preliminary data.</text>
</comment>
<organism evidence="3 4">
    <name type="scientific">Rotaria magnacalcarata</name>
    <dbReference type="NCBI Taxonomy" id="392030"/>
    <lineage>
        <taxon>Eukaryota</taxon>
        <taxon>Metazoa</taxon>
        <taxon>Spiralia</taxon>
        <taxon>Gnathifera</taxon>
        <taxon>Rotifera</taxon>
        <taxon>Eurotatoria</taxon>
        <taxon>Bdelloidea</taxon>
        <taxon>Philodinida</taxon>
        <taxon>Philodinidae</taxon>
        <taxon>Rotaria</taxon>
    </lineage>
</organism>
<name>A0A8S2XSC1_9BILA</name>
<feature type="non-terminal residue" evidence="3">
    <location>
        <position position="1"/>
    </location>
</feature>
<evidence type="ECO:0000313" key="3">
    <source>
        <dbReference type="EMBL" id="CAF4512153.1"/>
    </source>
</evidence>
<reference evidence="3" key="1">
    <citation type="submission" date="2021-02" db="EMBL/GenBank/DDBJ databases">
        <authorList>
            <person name="Nowell W R."/>
        </authorList>
    </citation>
    <scope>NUCLEOTIDE SEQUENCE</scope>
</reference>
<gene>
    <name evidence="2" type="ORF">BYL167_LOCUS30843</name>
    <name evidence="3" type="ORF">GIL414_LOCUS35222</name>
</gene>
<dbReference type="EMBL" id="CAJOBH010051980">
    <property type="protein sequence ID" value="CAF4383617.1"/>
    <property type="molecule type" value="Genomic_DNA"/>
</dbReference>
<feature type="non-terminal residue" evidence="3">
    <location>
        <position position="81"/>
    </location>
</feature>
<feature type="compositionally biased region" description="Low complexity" evidence="1">
    <location>
        <begin position="53"/>
        <end position="71"/>
    </location>
</feature>
<dbReference type="AlphaFoldDB" id="A0A8S2XSC1"/>
<feature type="compositionally biased region" description="Polar residues" evidence="1">
    <location>
        <begin position="23"/>
        <end position="35"/>
    </location>
</feature>
<evidence type="ECO:0000313" key="2">
    <source>
        <dbReference type="EMBL" id="CAF4383617.1"/>
    </source>
</evidence>
<sequence>QQQLPFQSVNNSLPSNFPLPPWIQQNAGQTQAFGLQQQQQQQQQQQRPLLNHPQLQDDQQLRLRQQQPQQQHDFNSNQFQQ</sequence>